<dbReference type="RefSeq" id="WP_051486420.1">
    <property type="nucleotide sequence ID" value="NZ_BAAAOW010000001.1"/>
</dbReference>
<dbReference type="eggNOG" id="COG1936">
    <property type="taxonomic scope" value="Bacteria"/>
</dbReference>
<protein>
    <submittedName>
        <fullName evidence="1">Uncharacterized protein</fullName>
    </submittedName>
</protein>
<dbReference type="EMBL" id="JDYK01000002">
    <property type="protein sequence ID" value="EWS82824.1"/>
    <property type="molecule type" value="Genomic_DNA"/>
</dbReference>
<keyword evidence="2" id="KW-1185">Reference proteome</keyword>
<dbReference type="PATRIC" id="fig|396014.3.peg.457"/>
<sequence length="175" mass="18472">MNARLPAGALVTVCAPPGTGKSTALPHLIARAHGRAVVADIDEVLEDGSLLGVRIADAAAAPIWPAYDRLWARIAGFVTRAGVDMVLLTQVPDARPAPAAGTLLGWEVDDELRAARLRGRGATEATVLDARSDARALRALLPATSIVRTRGEQTPQECADQLWLAIEPHLGSSRH</sequence>
<dbReference type="Proteomes" id="UP000023067">
    <property type="component" value="Unassembled WGS sequence"/>
</dbReference>
<organism evidence="1 2">
    <name type="scientific">Brachybacterium phenoliresistens</name>
    <dbReference type="NCBI Taxonomy" id="396014"/>
    <lineage>
        <taxon>Bacteria</taxon>
        <taxon>Bacillati</taxon>
        <taxon>Actinomycetota</taxon>
        <taxon>Actinomycetes</taxon>
        <taxon>Micrococcales</taxon>
        <taxon>Dermabacteraceae</taxon>
        <taxon>Brachybacterium</taxon>
    </lineage>
</organism>
<dbReference type="STRING" id="396014.BF93_07330"/>
<name>Z9JXA2_9MICO</name>
<dbReference type="SUPFAM" id="SSF52540">
    <property type="entry name" value="P-loop containing nucleoside triphosphate hydrolases"/>
    <property type="match status" value="1"/>
</dbReference>
<accession>Z9JXA2</accession>
<evidence type="ECO:0000313" key="1">
    <source>
        <dbReference type="EMBL" id="EWS82824.1"/>
    </source>
</evidence>
<dbReference type="InterPro" id="IPR027417">
    <property type="entry name" value="P-loop_NTPase"/>
</dbReference>
<gene>
    <name evidence="1" type="ORF">BF93_07330</name>
</gene>
<evidence type="ECO:0000313" key="2">
    <source>
        <dbReference type="Proteomes" id="UP000023067"/>
    </source>
</evidence>
<comment type="caution">
    <text evidence="1">The sequence shown here is derived from an EMBL/GenBank/DDBJ whole genome shotgun (WGS) entry which is preliminary data.</text>
</comment>
<proteinExistence type="predicted"/>
<reference evidence="1 2" key="1">
    <citation type="submission" date="2014-02" db="EMBL/GenBank/DDBJ databases">
        <title>Genome sequence of Brachybacterium phenoliresistens strain W13A50.</title>
        <authorList>
            <person name="Wang X."/>
        </authorList>
    </citation>
    <scope>NUCLEOTIDE SEQUENCE [LARGE SCALE GENOMIC DNA]</scope>
    <source>
        <strain evidence="1 2">W13A50</strain>
    </source>
</reference>
<dbReference type="HOGENOM" id="CLU_1719951_0_0_11"/>
<dbReference type="Gene3D" id="3.40.50.300">
    <property type="entry name" value="P-loop containing nucleotide triphosphate hydrolases"/>
    <property type="match status" value="1"/>
</dbReference>
<dbReference type="OrthoDB" id="8419617at2"/>
<dbReference type="AlphaFoldDB" id="Z9JXA2"/>